<name>A0ABV2AHG7_9EUKA</name>
<evidence type="ECO:0000313" key="5">
    <source>
        <dbReference type="EMBL" id="MES1919143.1"/>
    </source>
</evidence>
<dbReference type="Pfam" id="PF00063">
    <property type="entry name" value="Myosin_head"/>
    <property type="match status" value="1"/>
</dbReference>
<dbReference type="EMBL" id="JBDODL010000209">
    <property type="protein sequence ID" value="MES1919143.1"/>
    <property type="molecule type" value="Genomic_DNA"/>
</dbReference>
<evidence type="ECO:0000313" key="6">
    <source>
        <dbReference type="Proteomes" id="UP001439008"/>
    </source>
</evidence>
<keyword evidence="3" id="KW-0009">Actin-binding</keyword>
<gene>
    <name evidence="5" type="ORF">MHBO_001007</name>
</gene>
<dbReference type="InterPro" id="IPR036961">
    <property type="entry name" value="Kinesin_motor_dom_sf"/>
</dbReference>
<organism evidence="5 6">
    <name type="scientific">Bonamia ostreae</name>
    <dbReference type="NCBI Taxonomy" id="126728"/>
    <lineage>
        <taxon>Eukaryota</taxon>
        <taxon>Sar</taxon>
        <taxon>Rhizaria</taxon>
        <taxon>Endomyxa</taxon>
        <taxon>Ascetosporea</taxon>
        <taxon>Haplosporida</taxon>
        <taxon>Bonamia</taxon>
    </lineage>
</organism>
<protein>
    <recommendedName>
        <fullName evidence="4">Myosin motor domain-containing protein</fullName>
    </recommendedName>
</protein>
<accession>A0ABV2AHG7</accession>
<evidence type="ECO:0000256" key="1">
    <source>
        <dbReference type="ARBA" id="ARBA00023123"/>
    </source>
</evidence>
<comment type="caution">
    <text evidence="3">Lacks conserved residue(s) required for the propagation of feature annotation.</text>
</comment>
<dbReference type="PROSITE" id="PS51456">
    <property type="entry name" value="MYOSIN_MOTOR"/>
    <property type="match status" value="1"/>
</dbReference>
<comment type="similarity">
    <text evidence="3">Belongs to the TRAFAC class myosin-kinesin ATPase superfamily. Myosin family.</text>
</comment>
<evidence type="ECO:0000256" key="3">
    <source>
        <dbReference type="PROSITE-ProRule" id="PRU00782"/>
    </source>
</evidence>
<reference evidence="5 6" key="1">
    <citation type="journal article" date="2024" name="BMC Biol.">
        <title>Comparative genomics of Ascetosporea gives new insight into the evolutionary basis for animal parasitism in Rhizaria.</title>
        <authorList>
            <person name="Hiltunen Thoren M."/>
            <person name="Onut-Brannstrom I."/>
            <person name="Alfjorden A."/>
            <person name="Peckova H."/>
            <person name="Swords F."/>
            <person name="Hooper C."/>
            <person name="Holzer A.S."/>
            <person name="Bass D."/>
            <person name="Burki F."/>
        </authorList>
    </citation>
    <scope>NUCLEOTIDE SEQUENCE [LARGE SCALE GENOMIC DNA]</scope>
    <source>
        <strain evidence="5">20-A016</strain>
    </source>
</reference>
<sequence length="189" mass="21883">MLVTVNPYKNLPLMGDEMVEMYRKLKFAETGKPHIYNIASRALKGLALNGKNQSIIIRFSLVLIQVAIPAPGRPNPQSTLFCTFQKYPKATEMWKVKFSAVFRYWKRLETQKFFVRPKRRTKIAIRVGSGNGWRFSSRSIGRSASKARRSQNICWKRRELCGRLQAKRTSTFSICCRLFSRSANAKIWV</sequence>
<proteinExistence type="inferred from homology"/>
<dbReference type="InterPro" id="IPR027417">
    <property type="entry name" value="P-loop_NTPase"/>
</dbReference>
<dbReference type="Proteomes" id="UP001439008">
    <property type="component" value="Unassembled WGS sequence"/>
</dbReference>
<keyword evidence="6" id="KW-1185">Reference proteome</keyword>
<dbReference type="Gene3D" id="3.40.850.10">
    <property type="entry name" value="Kinesin motor domain"/>
    <property type="match status" value="1"/>
</dbReference>
<feature type="domain" description="Myosin motor" evidence="4">
    <location>
        <begin position="1"/>
        <end position="189"/>
    </location>
</feature>
<dbReference type="SUPFAM" id="SSF52540">
    <property type="entry name" value="P-loop containing nucleoside triphosphate hydrolases"/>
    <property type="match status" value="1"/>
</dbReference>
<comment type="caution">
    <text evidence="5">The sequence shown here is derived from an EMBL/GenBank/DDBJ whole genome shotgun (WGS) entry which is preliminary data.</text>
</comment>
<evidence type="ECO:0000259" key="4">
    <source>
        <dbReference type="PROSITE" id="PS51456"/>
    </source>
</evidence>
<dbReference type="InterPro" id="IPR001609">
    <property type="entry name" value="Myosin_head_motor_dom-like"/>
</dbReference>
<evidence type="ECO:0000256" key="2">
    <source>
        <dbReference type="ARBA" id="ARBA00023175"/>
    </source>
</evidence>
<keyword evidence="1 3" id="KW-0518">Myosin</keyword>
<keyword evidence="2" id="KW-0505">Motor protein</keyword>